<feature type="transmembrane region" description="Helical" evidence="7">
    <location>
        <begin position="413"/>
        <end position="437"/>
    </location>
</feature>
<feature type="transmembrane region" description="Helical" evidence="7">
    <location>
        <begin position="102"/>
        <end position="123"/>
    </location>
</feature>
<keyword evidence="5 7" id="KW-0472">Membrane</keyword>
<comment type="subcellular location">
    <subcellularLocation>
        <location evidence="1">Membrane</location>
        <topology evidence="1">Multi-pass membrane protein</topology>
    </subcellularLocation>
</comment>
<evidence type="ECO:0008006" key="10">
    <source>
        <dbReference type="Google" id="ProtNLM"/>
    </source>
</evidence>
<evidence type="ECO:0000256" key="6">
    <source>
        <dbReference type="SAM" id="MobiDB-lite"/>
    </source>
</evidence>
<feature type="transmembrane region" description="Helical" evidence="7">
    <location>
        <begin position="332"/>
        <end position="355"/>
    </location>
</feature>
<accession>A0AAN6QXY5</accession>
<feature type="transmembrane region" description="Helical" evidence="7">
    <location>
        <begin position="489"/>
        <end position="508"/>
    </location>
</feature>
<feature type="compositionally biased region" description="Polar residues" evidence="6">
    <location>
        <begin position="19"/>
        <end position="30"/>
    </location>
</feature>
<dbReference type="EMBL" id="JAUJLE010000032">
    <property type="protein sequence ID" value="KAK1002083.1"/>
    <property type="molecule type" value="Genomic_DNA"/>
</dbReference>
<evidence type="ECO:0000313" key="8">
    <source>
        <dbReference type="EMBL" id="KAK1002083.1"/>
    </source>
</evidence>
<feature type="transmembrane region" description="Helical" evidence="7">
    <location>
        <begin position="385"/>
        <end position="407"/>
    </location>
</feature>
<dbReference type="GO" id="GO:0022857">
    <property type="term" value="F:transmembrane transporter activity"/>
    <property type="evidence" value="ECO:0007669"/>
    <property type="project" value="InterPro"/>
</dbReference>
<evidence type="ECO:0000256" key="1">
    <source>
        <dbReference type="ARBA" id="ARBA00004141"/>
    </source>
</evidence>
<evidence type="ECO:0000313" key="9">
    <source>
        <dbReference type="Proteomes" id="UP001175353"/>
    </source>
</evidence>
<proteinExistence type="predicted"/>
<feature type="transmembrane region" description="Helical" evidence="7">
    <location>
        <begin position="291"/>
        <end position="312"/>
    </location>
</feature>
<feature type="compositionally biased region" description="Basic and acidic residues" evidence="6">
    <location>
        <begin position="1"/>
        <end position="14"/>
    </location>
</feature>
<protein>
    <recommendedName>
        <fullName evidence="10">Amino acid permease/ SLC12A domain-containing protein</fullName>
    </recommendedName>
</protein>
<feature type="transmembrane region" description="Helical" evidence="7">
    <location>
        <begin position="250"/>
        <end position="270"/>
    </location>
</feature>
<keyword evidence="4 7" id="KW-1133">Transmembrane helix</keyword>
<reference evidence="8" key="1">
    <citation type="submission" date="2023-06" db="EMBL/GenBank/DDBJ databases">
        <title>Black Yeasts Isolated from many extreme environments.</title>
        <authorList>
            <person name="Coleine C."/>
            <person name="Stajich J.E."/>
            <person name="Selbmann L."/>
        </authorList>
    </citation>
    <scope>NUCLEOTIDE SEQUENCE</scope>
    <source>
        <strain evidence="8">CCFEE 5200</strain>
    </source>
</reference>
<keyword evidence="9" id="KW-1185">Reference proteome</keyword>
<name>A0AAN6QXY5_9PEZI</name>
<dbReference type="PANTHER" id="PTHR45649">
    <property type="entry name" value="AMINO-ACID PERMEASE BAT1"/>
    <property type="match status" value="1"/>
</dbReference>
<evidence type="ECO:0000256" key="3">
    <source>
        <dbReference type="ARBA" id="ARBA00022692"/>
    </source>
</evidence>
<keyword evidence="3 7" id="KW-0812">Transmembrane</keyword>
<dbReference type="InterPro" id="IPR002293">
    <property type="entry name" value="AA/rel_permease1"/>
</dbReference>
<dbReference type="AlphaFoldDB" id="A0AAN6QXY5"/>
<feature type="region of interest" description="Disordered" evidence="6">
    <location>
        <begin position="1"/>
        <end position="35"/>
    </location>
</feature>
<feature type="transmembrane region" description="Helical" evidence="7">
    <location>
        <begin position="177"/>
        <end position="197"/>
    </location>
</feature>
<evidence type="ECO:0000256" key="5">
    <source>
        <dbReference type="ARBA" id="ARBA00023136"/>
    </source>
</evidence>
<dbReference type="GO" id="GO:0016020">
    <property type="term" value="C:membrane"/>
    <property type="evidence" value="ECO:0007669"/>
    <property type="project" value="UniProtKB-SubCell"/>
</dbReference>
<evidence type="ECO:0000256" key="7">
    <source>
        <dbReference type="SAM" id="Phobius"/>
    </source>
</evidence>
<gene>
    <name evidence="8" type="ORF">LTR91_005179</name>
</gene>
<feature type="transmembrane region" description="Helical" evidence="7">
    <location>
        <begin position="458"/>
        <end position="477"/>
    </location>
</feature>
<evidence type="ECO:0000256" key="4">
    <source>
        <dbReference type="ARBA" id="ARBA00022989"/>
    </source>
</evidence>
<comment type="caution">
    <text evidence="8">The sequence shown here is derived from an EMBL/GenBank/DDBJ whole genome shotgun (WGS) entry which is preliminary data.</text>
</comment>
<dbReference type="Gene3D" id="1.20.1740.10">
    <property type="entry name" value="Amino acid/polyamine transporter I"/>
    <property type="match status" value="1"/>
</dbReference>
<dbReference type="Proteomes" id="UP001175353">
    <property type="component" value="Unassembled WGS sequence"/>
</dbReference>
<dbReference type="Pfam" id="PF13520">
    <property type="entry name" value="AA_permease_2"/>
    <property type="match status" value="1"/>
</dbReference>
<sequence>MMDDMKETNHDAYELRSPPESQSAGDTFGSNDRDQANMARMGKDQEMKRVFRQVSLISFTAIIMGRQDGDVRTAAKTNANILKWMLMANTQGLINGGRGGLFWSYIWTLAGYGLLAASLADMAKFSPPKYQQVLSYVSGWLSALSWQAGNASGLFLCAKLIQALIAIGNPAYAAPAWQGWLLVVAVTLICVFFNIFAEPLLPHMQNLFLPVYVGAFIATVAVMCALCPHVDAYTALVEVTNEGGWSSSGLALMVGQISAIFALGGSDAAAHMSEEVRDAGLSVPRAMIGSILLNGIIGFIALIPFLFALPSIDDAVSDPSGFPLVYVLNLAGMPNVTIGLIFLQLLILMVGNVAYQAATGRQTFAFARDGGMPFSKWIGHINLKYHLPVNAVLLTAIITLVLCLINLGSSDAFNAILSLAAVAQMATYSISISCVLYRRLTAPHLLPKAQWGLKRWGVPVNAAGAAYAWFAFFWAFWPSATPVTETSMNYAVVMFGGVMILAMLYFVVTARKSYAGPVTKTEAYLEGKLT</sequence>
<evidence type="ECO:0000256" key="2">
    <source>
        <dbReference type="ARBA" id="ARBA00022448"/>
    </source>
</evidence>
<feature type="transmembrane region" description="Helical" evidence="7">
    <location>
        <begin position="209"/>
        <end position="230"/>
    </location>
</feature>
<organism evidence="8 9">
    <name type="scientific">Friedmanniomyces endolithicus</name>
    <dbReference type="NCBI Taxonomy" id="329885"/>
    <lineage>
        <taxon>Eukaryota</taxon>
        <taxon>Fungi</taxon>
        <taxon>Dikarya</taxon>
        <taxon>Ascomycota</taxon>
        <taxon>Pezizomycotina</taxon>
        <taxon>Dothideomycetes</taxon>
        <taxon>Dothideomycetidae</taxon>
        <taxon>Mycosphaerellales</taxon>
        <taxon>Teratosphaeriaceae</taxon>
        <taxon>Friedmanniomyces</taxon>
    </lineage>
</organism>
<keyword evidence="2" id="KW-0813">Transport</keyword>
<dbReference type="PANTHER" id="PTHR45649:SF4">
    <property type="entry name" value="TRANSPORTER, PUTATIVE (EUROFUNG)-RELATED"/>
    <property type="match status" value="1"/>
</dbReference>